<proteinExistence type="predicted"/>
<dbReference type="GeneID" id="59372035"/>
<dbReference type="AlphaFoldDB" id="A0A8H7DNZ7"/>
<feature type="compositionally biased region" description="Pro residues" evidence="1">
    <location>
        <begin position="137"/>
        <end position="148"/>
    </location>
</feature>
<keyword evidence="3" id="KW-1185">Reference proteome</keyword>
<dbReference type="Proteomes" id="UP000623687">
    <property type="component" value="Unassembled WGS sequence"/>
</dbReference>
<comment type="caution">
    <text evidence="2">The sequence shown here is derived from an EMBL/GenBank/DDBJ whole genome shotgun (WGS) entry which is preliminary data.</text>
</comment>
<organism evidence="2 3">
    <name type="scientific">Pleurotus ostreatus</name>
    <name type="common">Oyster mushroom</name>
    <name type="synonym">White-rot fungus</name>
    <dbReference type="NCBI Taxonomy" id="5322"/>
    <lineage>
        <taxon>Eukaryota</taxon>
        <taxon>Fungi</taxon>
        <taxon>Dikarya</taxon>
        <taxon>Basidiomycota</taxon>
        <taxon>Agaricomycotina</taxon>
        <taxon>Agaricomycetes</taxon>
        <taxon>Agaricomycetidae</taxon>
        <taxon>Agaricales</taxon>
        <taxon>Pleurotineae</taxon>
        <taxon>Pleurotaceae</taxon>
        <taxon>Pleurotus</taxon>
    </lineage>
</organism>
<feature type="region of interest" description="Disordered" evidence="1">
    <location>
        <begin position="132"/>
        <end position="163"/>
    </location>
</feature>
<evidence type="ECO:0000256" key="1">
    <source>
        <dbReference type="SAM" id="MobiDB-lite"/>
    </source>
</evidence>
<sequence>MPPQTIGIASDIVANNVEVRNIAVAVTDNSHSVLPGGKLVRAQPPKEVPAGPPDSAAVTILNAAKLEGTTLRNIGYTVTDNSLTQIREVAERPTEEAVGVPSKLLVSNALQALVCKLSEQEVQAILMKHSVHAKAGGPPPSVPSPPPAYEQHNVDHEEGGNQLCDTVGTELPQQGNSDAQQLIGIFKALCEKYPNLQLGSSGAAALPSDSKPDAQHLKKLEQVLSSADGSGGGRA</sequence>
<evidence type="ECO:0000313" key="3">
    <source>
        <dbReference type="Proteomes" id="UP000623687"/>
    </source>
</evidence>
<protein>
    <submittedName>
        <fullName evidence="2">Uncharacterized protein</fullName>
    </submittedName>
</protein>
<dbReference type="VEuPathDB" id="FungiDB:PC9H_002194"/>
<dbReference type="EMBL" id="JACETU010000010">
    <property type="protein sequence ID" value="KAF7419603.1"/>
    <property type="molecule type" value="Genomic_DNA"/>
</dbReference>
<dbReference type="RefSeq" id="XP_036626457.1">
    <property type="nucleotide sequence ID" value="XM_036771836.1"/>
</dbReference>
<accession>A0A8H7DNZ7</accession>
<gene>
    <name evidence="2" type="ORF">PC9H_002194</name>
</gene>
<evidence type="ECO:0000313" key="2">
    <source>
        <dbReference type="EMBL" id="KAF7419603.1"/>
    </source>
</evidence>
<reference evidence="2" key="1">
    <citation type="submission" date="2019-07" db="EMBL/GenBank/DDBJ databases">
        <authorList>
            <person name="Palmer J.M."/>
        </authorList>
    </citation>
    <scope>NUCLEOTIDE SEQUENCE</scope>
    <source>
        <strain evidence="2">PC9</strain>
    </source>
</reference>
<name>A0A8H7DNZ7_PLEOS</name>